<feature type="region of interest" description="Disordered" evidence="1">
    <location>
        <begin position="276"/>
        <end position="303"/>
    </location>
</feature>
<evidence type="ECO:0000259" key="3">
    <source>
        <dbReference type="Pfam" id="PF13930"/>
    </source>
</evidence>
<dbReference type="RefSeq" id="WP_107000458.1">
    <property type="nucleotide sequence ID" value="NZ_PYLO01000001.1"/>
</dbReference>
<dbReference type="Gene3D" id="3.40.570.10">
    <property type="entry name" value="Extracellular Endonuclease, subunit A"/>
    <property type="match status" value="1"/>
</dbReference>
<feature type="region of interest" description="Disordered" evidence="1">
    <location>
        <begin position="32"/>
        <end position="68"/>
    </location>
</feature>
<dbReference type="Proteomes" id="UP000241048">
    <property type="component" value="Unassembled WGS sequence"/>
</dbReference>
<dbReference type="Gene3D" id="3.40.10.10">
    <property type="entry name" value="DNA Methylphosphotriester Repair Domain"/>
    <property type="match status" value="1"/>
</dbReference>
<name>A0A2T3FVM7_9CLOT</name>
<evidence type="ECO:0000256" key="1">
    <source>
        <dbReference type="SAM" id="MobiDB-lite"/>
    </source>
</evidence>
<dbReference type="PROSITE" id="PS51257">
    <property type="entry name" value="PROKAR_LIPOPROTEIN"/>
    <property type="match status" value="1"/>
</dbReference>
<dbReference type="InterPro" id="IPR044929">
    <property type="entry name" value="DNA/RNA_non-sp_Endonuclease_sf"/>
</dbReference>
<feature type="compositionally biased region" description="Gly residues" evidence="1">
    <location>
        <begin position="293"/>
        <end position="303"/>
    </location>
</feature>
<protein>
    <submittedName>
        <fullName evidence="4">DNA-entry nuclease</fullName>
    </submittedName>
</protein>
<sequence>MRKLKMWLLGLAAAAMLSVSACAQEIPEGSLNGNGSVSAEENQAESADGDSQAVSSSENGGNRVSSASGTSFNLADVPAYSGHPYVAVNGNVPYFTDADLTDVSFESYSDLDSLGRCGVAYASVSQDTMPTEKRGSIGEVKPTGWHTAKYDNVDGKYLYNRCHLIGYQLTAENANVKNLITGTRYLNVQGMLPFENLTADYVKETGNHVMYRVTPVFEGNNLVASGVLMEAESVEDQGEGVLFCVYVYNVQPGIAIDYATGESWADGSGSAGITAGQGTAGNGSSQNQSAGSGAAGSSGGGAGSSGSSATVQTYILNTNSKKFHLPSCTSVTQMKAANRQEFTGTRDEVIAEGYEPCKNCNP</sequence>
<feature type="compositionally biased region" description="Low complexity" evidence="1">
    <location>
        <begin position="282"/>
        <end position="292"/>
    </location>
</feature>
<dbReference type="SUPFAM" id="SSF57884">
    <property type="entry name" value="Ada DNA repair protein, N-terminal domain (N-Ada 10)"/>
    <property type="match status" value="1"/>
</dbReference>
<gene>
    <name evidence="4" type="ORF">C7U56_04930</name>
</gene>
<keyword evidence="5" id="KW-1185">Reference proteome</keyword>
<feature type="domain" description="Type VII secretion system protein EssD-like" evidence="3">
    <location>
        <begin position="106"/>
        <end position="233"/>
    </location>
</feature>
<reference evidence="4 5" key="1">
    <citation type="submission" date="2018-03" db="EMBL/GenBank/DDBJ databases">
        <title>Lachnoclostridium SNUG30386 gen.nov., sp.nov., isolated from human faeces.</title>
        <authorList>
            <person name="Seo B."/>
            <person name="Jeon K."/>
            <person name="Ko G."/>
        </authorList>
    </citation>
    <scope>NUCLEOTIDE SEQUENCE [LARGE SCALE GENOMIC DNA]</scope>
    <source>
        <strain evidence="4 5">SNUG30386</strain>
    </source>
</reference>
<dbReference type="Pfam" id="PF13930">
    <property type="entry name" value="Endonuclea_NS_2"/>
    <property type="match status" value="1"/>
</dbReference>
<evidence type="ECO:0000313" key="5">
    <source>
        <dbReference type="Proteomes" id="UP000241048"/>
    </source>
</evidence>
<accession>A0A2T3FVM7</accession>
<evidence type="ECO:0000256" key="2">
    <source>
        <dbReference type="SAM" id="SignalP"/>
    </source>
</evidence>
<keyword evidence="2" id="KW-0732">Signal</keyword>
<feature type="signal peptide" evidence="2">
    <location>
        <begin position="1"/>
        <end position="23"/>
    </location>
</feature>
<feature type="chain" id="PRO_5015735523" evidence="2">
    <location>
        <begin position="24"/>
        <end position="362"/>
    </location>
</feature>
<organism evidence="4 5">
    <name type="scientific">Clostridium fessum</name>
    <dbReference type="NCBI Taxonomy" id="2126740"/>
    <lineage>
        <taxon>Bacteria</taxon>
        <taxon>Bacillati</taxon>
        <taxon>Bacillota</taxon>
        <taxon>Clostridia</taxon>
        <taxon>Eubacteriales</taxon>
        <taxon>Clostridiaceae</taxon>
        <taxon>Clostridium</taxon>
    </lineage>
</organism>
<comment type="caution">
    <text evidence="4">The sequence shown here is derived from an EMBL/GenBank/DDBJ whole genome shotgun (WGS) entry which is preliminary data.</text>
</comment>
<dbReference type="InterPro" id="IPR035451">
    <property type="entry name" value="Ada-like_dom_sf"/>
</dbReference>
<dbReference type="AlphaFoldDB" id="A0A2T3FVM7"/>
<feature type="compositionally biased region" description="Polar residues" evidence="1">
    <location>
        <begin position="52"/>
        <end position="68"/>
    </location>
</feature>
<feature type="compositionally biased region" description="Polar residues" evidence="1">
    <location>
        <begin position="32"/>
        <end position="45"/>
    </location>
</feature>
<dbReference type="EMBL" id="PYLO01000001">
    <property type="protein sequence ID" value="PST39345.1"/>
    <property type="molecule type" value="Genomic_DNA"/>
</dbReference>
<evidence type="ECO:0000313" key="4">
    <source>
        <dbReference type="EMBL" id="PST39345.1"/>
    </source>
</evidence>
<proteinExistence type="predicted"/>
<dbReference type="InterPro" id="IPR044927">
    <property type="entry name" value="Endonuclea_NS_2"/>
</dbReference>